<gene>
    <name evidence="3" type="ORF">PoB_003433200</name>
</gene>
<evidence type="ECO:0000313" key="3">
    <source>
        <dbReference type="EMBL" id="GFO07827.1"/>
    </source>
</evidence>
<accession>A0AAV4ALM0</accession>
<organism evidence="3 4">
    <name type="scientific">Plakobranchus ocellatus</name>
    <dbReference type="NCBI Taxonomy" id="259542"/>
    <lineage>
        <taxon>Eukaryota</taxon>
        <taxon>Metazoa</taxon>
        <taxon>Spiralia</taxon>
        <taxon>Lophotrochozoa</taxon>
        <taxon>Mollusca</taxon>
        <taxon>Gastropoda</taxon>
        <taxon>Heterobranchia</taxon>
        <taxon>Euthyneura</taxon>
        <taxon>Panpulmonata</taxon>
        <taxon>Sacoglossa</taxon>
        <taxon>Placobranchoidea</taxon>
        <taxon>Plakobranchidae</taxon>
        <taxon>Plakobranchus</taxon>
    </lineage>
</organism>
<evidence type="ECO:0000313" key="4">
    <source>
        <dbReference type="Proteomes" id="UP000735302"/>
    </source>
</evidence>
<comment type="caution">
    <text evidence="3">The sequence shown here is derived from an EMBL/GenBank/DDBJ whole genome shotgun (WGS) entry which is preliminary data.</text>
</comment>
<keyword evidence="4" id="KW-1185">Reference proteome</keyword>
<name>A0AAV4ALM0_9GAST</name>
<keyword evidence="2" id="KW-0812">Transmembrane</keyword>
<reference evidence="3 4" key="1">
    <citation type="journal article" date="2021" name="Elife">
        <title>Chloroplast acquisition without the gene transfer in kleptoplastic sea slugs, Plakobranchus ocellatus.</title>
        <authorList>
            <person name="Maeda T."/>
            <person name="Takahashi S."/>
            <person name="Yoshida T."/>
            <person name="Shimamura S."/>
            <person name="Takaki Y."/>
            <person name="Nagai Y."/>
            <person name="Toyoda A."/>
            <person name="Suzuki Y."/>
            <person name="Arimoto A."/>
            <person name="Ishii H."/>
            <person name="Satoh N."/>
            <person name="Nishiyama T."/>
            <person name="Hasebe M."/>
            <person name="Maruyama T."/>
            <person name="Minagawa J."/>
            <person name="Obokata J."/>
            <person name="Shigenobu S."/>
        </authorList>
    </citation>
    <scope>NUCLEOTIDE SEQUENCE [LARGE SCALE GENOMIC DNA]</scope>
</reference>
<dbReference type="EMBL" id="BLXT01003912">
    <property type="protein sequence ID" value="GFO07827.1"/>
    <property type="molecule type" value="Genomic_DNA"/>
</dbReference>
<evidence type="ECO:0000256" key="1">
    <source>
        <dbReference type="SAM" id="MobiDB-lite"/>
    </source>
</evidence>
<keyword evidence="2" id="KW-0472">Membrane</keyword>
<feature type="transmembrane region" description="Helical" evidence="2">
    <location>
        <begin position="70"/>
        <end position="88"/>
    </location>
</feature>
<feature type="region of interest" description="Disordered" evidence="1">
    <location>
        <begin position="1"/>
        <end position="38"/>
    </location>
</feature>
<dbReference type="Proteomes" id="UP000735302">
    <property type="component" value="Unassembled WGS sequence"/>
</dbReference>
<sequence length="89" mass="10085">MEKHQYINPNITNEKKQRPIDIDSEEPQGQGTGRPPLMSGIRQAFVKYAERGSMTGVSYIHQSKNRAVKIVWSCLLLAACACMTFHLYT</sequence>
<proteinExistence type="predicted"/>
<dbReference type="AlphaFoldDB" id="A0AAV4ALM0"/>
<keyword evidence="2" id="KW-1133">Transmembrane helix</keyword>
<evidence type="ECO:0000256" key="2">
    <source>
        <dbReference type="SAM" id="Phobius"/>
    </source>
</evidence>
<protein>
    <submittedName>
        <fullName evidence="3">Uncharacterized protein</fullName>
    </submittedName>
</protein>